<evidence type="ECO:0000256" key="3">
    <source>
        <dbReference type="ARBA" id="ARBA00022490"/>
    </source>
</evidence>
<evidence type="ECO:0000313" key="12">
    <source>
        <dbReference type="EMBL" id="KIY44393.1"/>
    </source>
</evidence>
<dbReference type="GO" id="GO:0005737">
    <property type="term" value="C:cytoplasm"/>
    <property type="evidence" value="ECO:0007669"/>
    <property type="project" value="UniProtKB-SubCell"/>
</dbReference>
<evidence type="ECO:0000256" key="6">
    <source>
        <dbReference type="ARBA" id="ARBA00022843"/>
    </source>
</evidence>
<evidence type="ECO:0000256" key="4">
    <source>
        <dbReference type="ARBA" id="ARBA00022499"/>
    </source>
</evidence>
<name>A0A0D7A0S5_9AGAR</name>
<dbReference type="GO" id="GO:0005634">
    <property type="term" value="C:nucleus"/>
    <property type="evidence" value="ECO:0007669"/>
    <property type="project" value="UniProtKB-SubCell"/>
</dbReference>
<keyword evidence="6" id="KW-0832">Ubl conjugation</keyword>
<evidence type="ECO:0000256" key="7">
    <source>
        <dbReference type="ARBA" id="ARBA00023015"/>
    </source>
</evidence>
<evidence type="ECO:0000256" key="1">
    <source>
        <dbReference type="ARBA" id="ARBA00004123"/>
    </source>
</evidence>
<dbReference type="Proteomes" id="UP000054144">
    <property type="component" value="Unassembled WGS sequence"/>
</dbReference>
<dbReference type="InterPro" id="IPR018866">
    <property type="entry name" value="Znf-4CXXC_R1"/>
</dbReference>
<feature type="domain" description="Zinc-finger" evidence="11">
    <location>
        <begin position="39"/>
        <end position="144"/>
    </location>
</feature>
<evidence type="ECO:0000259" key="11">
    <source>
        <dbReference type="Pfam" id="PF10497"/>
    </source>
</evidence>
<dbReference type="AlphaFoldDB" id="A0A0D7A0S5"/>
<feature type="region of interest" description="Disordered" evidence="10">
    <location>
        <begin position="1"/>
        <end position="36"/>
    </location>
</feature>
<protein>
    <recommendedName>
        <fullName evidence="11">Zinc-finger domain-containing protein</fullName>
    </recommendedName>
</protein>
<feature type="region of interest" description="Disordered" evidence="10">
    <location>
        <begin position="529"/>
        <end position="548"/>
    </location>
</feature>
<proteinExistence type="predicted"/>
<organism evidence="12 13">
    <name type="scientific">Fistulina hepatica ATCC 64428</name>
    <dbReference type="NCBI Taxonomy" id="1128425"/>
    <lineage>
        <taxon>Eukaryota</taxon>
        <taxon>Fungi</taxon>
        <taxon>Dikarya</taxon>
        <taxon>Basidiomycota</taxon>
        <taxon>Agaricomycotina</taxon>
        <taxon>Agaricomycetes</taxon>
        <taxon>Agaricomycetidae</taxon>
        <taxon>Agaricales</taxon>
        <taxon>Fistulinaceae</taxon>
        <taxon>Fistulina</taxon>
    </lineage>
</organism>
<dbReference type="InterPro" id="IPR040221">
    <property type="entry name" value="CDCA7/CDA7L"/>
</dbReference>
<evidence type="ECO:0000256" key="5">
    <source>
        <dbReference type="ARBA" id="ARBA00022553"/>
    </source>
</evidence>
<keyword evidence="4" id="KW-1017">Isopeptide bond</keyword>
<dbReference type="Pfam" id="PF10497">
    <property type="entry name" value="zf-4CXXC_R1"/>
    <property type="match status" value="1"/>
</dbReference>
<evidence type="ECO:0000256" key="2">
    <source>
        <dbReference type="ARBA" id="ARBA00004496"/>
    </source>
</evidence>
<evidence type="ECO:0000256" key="9">
    <source>
        <dbReference type="ARBA" id="ARBA00023242"/>
    </source>
</evidence>
<dbReference type="PANTHER" id="PTHR31169">
    <property type="entry name" value="OS05G0300700 PROTEIN"/>
    <property type="match status" value="1"/>
</dbReference>
<dbReference type="EMBL" id="KN882092">
    <property type="protein sequence ID" value="KIY44393.1"/>
    <property type="molecule type" value="Genomic_DNA"/>
</dbReference>
<reference evidence="12 13" key="1">
    <citation type="journal article" date="2015" name="Fungal Genet. Biol.">
        <title>Evolution of novel wood decay mechanisms in Agaricales revealed by the genome sequences of Fistulina hepatica and Cylindrobasidium torrendii.</title>
        <authorList>
            <person name="Floudas D."/>
            <person name="Held B.W."/>
            <person name="Riley R."/>
            <person name="Nagy L.G."/>
            <person name="Koehler G."/>
            <person name="Ransdell A.S."/>
            <person name="Younus H."/>
            <person name="Chow J."/>
            <person name="Chiniquy J."/>
            <person name="Lipzen A."/>
            <person name="Tritt A."/>
            <person name="Sun H."/>
            <person name="Haridas S."/>
            <person name="LaButti K."/>
            <person name="Ohm R.A."/>
            <person name="Kues U."/>
            <person name="Blanchette R.A."/>
            <person name="Grigoriev I.V."/>
            <person name="Minto R.E."/>
            <person name="Hibbett D.S."/>
        </authorList>
    </citation>
    <scope>NUCLEOTIDE SEQUENCE [LARGE SCALE GENOMIC DNA]</scope>
    <source>
        <strain evidence="12 13">ATCC 64428</strain>
    </source>
</reference>
<dbReference type="GO" id="GO:0006355">
    <property type="term" value="P:regulation of DNA-templated transcription"/>
    <property type="evidence" value="ECO:0007669"/>
    <property type="project" value="InterPro"/>
</dbReference>
<keyword evidence="13" id="KW-1185">Reference proteome</keyword>
<feature type="compositionally biased region" description="Basic and acidic residues" evidence="10">
    <location>
        <begin position="26"/>
        <end position="36"/>
    </location>
</feature>
<accession>A0A0D7A0S5</accession>
<sequence>MLEPSRRKRALSDSSNRKNTVKKRKLEGGDASRSTGDHVYCHQCSQKRDIAGSVRCTLKQIKGMNERQCVVRMCQACLLNRYGEDIHKIKANRVPIPPGHVSTQGYVYQCPKCKGCCNCSRCRKAKGLEATGASHPLGDKLGHAALMASRKKSLKASNGPSVKVSAAGLRRKTKPAVQCAPRPLKWTGVSASLSLEEATSRIFIREFMVRFGHIMRPSIGKSHIEEFEALGGRLKGLDEEVIAPWVSDGCVKATIAGLLHLIAEEAEQNLSRAGKVESIKEVRQLGASLTKTWAVLASLRGDLGALNASASSNEDDKCIVNYPDPLPTPEGAIIHSTRHSQSVGVACSAQLVPVVEGLIIDALETQAIRRELDEGLQKLKDFIKEVKATIKAENERWDEQKKPNGSNDIVSFDLPRFVYACAEFQLQTKQHKLHQRHLEELEVAKKIMTSAYALRFNCLGTDEEKRTYWMLSPSLIAREGAMGVLSSPTAGSRASTRVKARHARDVRRLADLVVWSGFVAVWGKPIPGSQVPFEDDDDSGGDDDDDEQWWGFWDPDDVETLAKWVPFTSANSAYSGSEALEKGLKESAQVLRWQIEESDLADRTCNRDGKGN</sequence>
<keyword evidence="9" id="KW-0539">Nucleus</keyword>
<evidence type="ECO:0000313" key="13">
    <source>
        <dbReference type="Proteomes" id="UP000054144"/>
    </source>
</evidence>
<evidence type="ECO:0000256" key="10">
    <source>
        <dbReference type="SAM" id="MobiDB-lite"/>
    </source>
</evidence>
<gene>
    <name evidence="12" type="ORF">FISHEDRAFT_51589</name>
</gene>
<keyword evidence="5" id="KW-0597">Phosphoprotein</keyword>
<dbReference type="OrthoDB" id="298344at2759"/>
<keyword evidence="7" id="KW-0805">Transcription regulation</keyword>
<keyword evidence="3" id="KW-0963">Cytoplasm</keyword>
<evidence type="ECO:0000256" key="8">
    <source>
        <dbReference type="ARBA" id="ARBA00023163"/>
    </source>
</evidence>
<feature type="compositionally biased region" description="Acidic residues" evidence="10">
    <location>
        <begin position="533"/>
        <end position="548"/>
    </location>
</feature>
<keyword evidence="8" id="KW-0804">Transcription</keyword>
<comment type="subcellular location">
    <subcellularLocation>
        <location evidence="2">Cytoplasm</location>
    </subcellularLocation>
    <subcellularLocation>
        <location evidence="1">Nucleus</location>
    </subcellularLocation>
</comment>
<dbReference type="PANTHER" id="PTHR31169:SF8">
    <property type="entry name" value="ZINC-FINGER DOMAIN OF MONOAMINE-OXIDASE A REPRESSOR R1 PROTEIN"/>
    <property type="match status" value="1"/>
</dbReference>